<dbReference type="InterPro" id="IPR013830">
    <property type="entry name" value="SGNH_hydro"/>
</dbReference>
<evidence type="ECO:0000313" key="3">
    <source>
        <dbReference type="Proteomes" id="UP000681315"/>
    </source>
</evidence>
<organism evidence="2 3">
    <name type="scientific">Gelidibacter pelagius</name>
    <dbReference type="NCBI Taxonomy" id="2819985"/>
    <lineage>
        <taxon>Bacteria</taxon>
        <taxon>Pseudomonadati</taxon>
        <taxon>Bacteroidota</taxon>
        <taxon>Flavobacteriia</taxon>
        <taxon>Flavobacteriales</taxon>
        <taxon>Flavobacteriaceae</taxon>
        <taxon>Gelidibacter</taxon>
    </lineage>
</organism>
<evidence type="ECO:0000313" key="2">
    <source>
        <dbReference type="EMBL" id="MBO3098741.1"/>
    </source>
</evidence>
<dbReference type="Proteomes" id="UP000681315">
    <property type="component" value="Unassembled WGS sequence"/>
</dbReference>
<evidence type="ECO:0000259" key="1">
    <source>
        <dbReference type="Pfam" id="PF13472"/>
    </source>
</evidence>
<dbReference type="EMBL" id="JAGEVG010000011">
    <property type="protein sequence ID" value="MBO3098741.1"/>
    <property type="molecule type" value="Genomic_DNA"/>
</dbReference>
<name>A0ABS3SSQ4_9FLAO</name>
<dbReference type="InterPro" id="IPR036514">
    <property type="entry name" value="SGNH_hydro_sf"/>
</dbReference>
<dbReference type="Pfam" id="PF13472">
    <property type="entry name" value="Lipase_GDSL_2"/>
    <property type="match status" value="1"/>
</dbReference>
<dbReference type="PANTHER" id="PTHR30383">
    <property type="entry name" value="THIOESTERASE 1/PROTEASE 1/LYSOPHOSPHOLIPASE L1"/>
    <property type="match status" value="1"/>
</dbReference>
<reference evidence="2 3" key="1">
    <citation type="submission" date="2021-03" db="EMBL/GenBank/DDBJ databases">
        <title>Gelidibacter sp. nov., isolated from costal sediment.</title>
        <authorList>
            <person name="Lun K.-Y."/>
        </authorList>
    </citation>
    <scope>NUCLEOTIDE SEQUENCE [LARGE SCALE GENOMIC DNA]</scope>
    <source>
        <strain evidence="2 3">DF109</strain>
    </source>
</reference>
<dbReference type="SUPFAM" id="SSF52266">
    <property type="entry name" value="SGNH hydrolase"/>
    <property type="match status" value="1"/>
</dbReference>
<dbReference type="PANTHER" id="PTHR30383:SF5">
    <property type="entry name" value="SGNH HYDROLASE-TYPE ESTERASE DOMAIN-CONTAINING PROTEIN"/>
    <property type="match status" value="1"/>
</dbReference>
<gene>
    <name evidence="2" type="ORF">J4051_10705</name>
</gene>
<sequence length="216" mass="24825">MKNLLIIFLLAFVSVGYSQQYSDHYYKRKDVFENTLDTENEIIFLGNSITEGGDWSALFPDINAVNRGISGDVTDGILFRLDEVTSSKPDKVFLLIGTNDLARGRSMDYVVENTEKIIEQIKQQSPDTKIYLQSILPVNPNVGDKFSGHKNNHHVIIATNKRLKELAKTHYITYINLHRPMGNGKKFLKPEYTYDGLHLSKEGYQKWKKILHKYVN</sequence>
<proteinExistence type="predicted"/>
<comment type="caution">
    <text evidence="2">The sequence shown here is derived from an EMBL/GenBank/DDBJ whole genome shotgun (WGS) entry which is preliminary data.</text>
</comment>
<accession>A0ABS3SSQ4</accession>
<protein>
    <submittedName>
        <fullName evidence="2">Sialate O-acetylesterase</fullName>
    </submittedName>
</protein>
<keyword evidence="3" id="KW-1185">Reference proteome</keyword>
<dbReference type="Gene3D" id="3.40.50.1110">
    <property type="entry name" value="SGNH hydrolase"/>
    <property type="match status" value="1"/>
</dbReference>
<dbReference type="InterPro" id="IPR051532">
    <property type="entry name" value="Ester_Hydrolysis_Enzymes"/>
</dbReference>
<feature type="domain" description="SGNH hydrolase-type esterase" evidence="1">
    <location>
        <begin position="44"/>
        <end position="205"/>
    </location>
</feature>
<dbReference type="RefSeq" id="WP_208233864.1">
    <property type="nucleotide sequence ID" value="NZ_JAGEVG010000011.1"/>
</dbReference>